<feature type="compositionally biased region" description="Basic and acidic residues" evidence="13">
    <location>
        <begin position="99"/>
        <end position="113"/>
    </location>
</feature>
<evidence type="ECO:0000256" key="3">
    <source>
        <dbReference type="ARBA" id="ARBA00009548"/>
    </source>
</evidence>
<keyword evidence="9" id="KW-0694">RNA-binding</keyword>
<feature type="compositionally biased region" description="Acidic residues" evidence="13">
    <location>
        <begin position="63"/>
        <end position="73"/>
    </location>
</feature>
<keyword evidence="12" id="KW-0539">Nucleus</keyword>
<dbReference type="OrthoDB" id="3361414at2759"/>
<evidence type="ECO:0000313" key="15">
    <source>
        <dbReference type="EMBL" id="THH19892.1"/>
    </source>
</evidence>
<dbReference type="GO" id="GO:0051028">
    <property type="term" value="P:mRNA transport"/>
    <property type="evidence" value="ECO:0007669"/>
    <property type="project" value="UniProtKB-KW"/>
</dbReference>
<feature type="region of interest" description="Disordered" evidence="13">
    <location>
        <begin position="1"/>
        <end position="176"/>
    </location>
</feature>
<dbReference type="EMBL" id="SGPL01000033">
    <property type="protein sequence ID" value="THH19892.1"/>
    <property type="molecule type" value="Genomic_DNA"/>
</dbReference>
<evidence type="ECO:0000256" key="5">
    <source>
        <dbReference type="ARBA" id="ARBA00022490"/>
    </source>
</evidence>
<evidence type="ECO:0000256" key="11">
    <source>
        <dbReference type="ARBA" id="ARBA00023187"/>
    </source>
</evidence>
<feature type="region of interest" description="Disordered" evidence="13">
    <location>
        <begin position="233"/>
        <end position="289"/>
    </location>
</feature>
<dbReference type="GO" id="GO:0035145">
    <property type="term" value="C:exon-exon junction complex"/>
    <property type="evidence" value="ECO:0007669"/>
    <property type="project" value="InterPro"/>
</dbReference>
<evidence type="ECO:0000256" key="4">
    <source>
        <dbReference type="ARBA" id="ARBA00022448"/>
    </source>
</evidence>
<gene>
    <name evidence="15" type="ORF">EW146_g1338</name>
</gene>
<name>A0A4S4M430_9AGAM</name>
<feature type="compositionally biased region" description="Low complexity" evidence="13">
    <location>
        <begin position="418"/>
        <end position="429"/>
    </location>
</feature>
<feature type="compositionally biased region" description="Low complexity" evidence="13">
    <location>
        <begin position="641"/>
        <end position="659"/>
    </location>
</feature>
<organism evidence="15 16">
    <name type="scientific">Bondarzewia mesenterica</name>
    <dbReference type="NCBI Taxonomy" id="1095465"/>
    <lineage>
        <taxon>Eukaryota</taxon>
        <taxon>Fungi</taxon>
        <taxon>Dikarya</taxon>
        <taxon>Basidiomycota</taxon>
        <taxon>Agaricomycotina</taxon>
        <taxon>Agaricomycetes</taxon>
        <taxon>Russulales</taxon>
        <taxon>Bondarzewiaceae</taxon>
        <taxon>Bondarzewia</taxon>
    </lineage>
</organism>
<dbReference type="GO" id="GO:0005737">
    <property type="term" value="C:cytoplasm"/>
    <property type="evidence" value="ECO:0007669"/>
    <property type="project" value="UniProtKB-SubCell"/>
</dbReference>
<proteinExistence type="inferred from homology"/>
<evidence type="ECO:0000256" key="1">
    <source>
        <dbReference type="ARBA" id="ARBA00004123"/>
    </source>
</evidence>
<feature type="compositionally biased region" description="Basic and acidic residues" evidence="13">
    <location>
        <begin position="46"/>
        <end position="61"/>
    </location>
</feature>
<feature type="compositionally biased region" description="Low complexity" evidence="13">
    <location>
        <begin position="273"/>
        <end position="284"/>
    </location>
</feature>
<comment type="subcellular location">
    <subcellularLocation>
        <location evidence="2">Cytoplasm</location>
    </subcellularLocation>
    <subcellularLocation>
        <location evidence="1">Nucleus</location>
    </subcellularLocation>
</comment>
<evidence type="ECO:0000256" key="10">
    <source>
        <dbReference type="ARBA" id="ARBA00023161"/>
    </source>
</evidence>
<accession>A0A4S4M430</accession>
<evidence type="ECO:0000259" key="14">
    <source>
        <dbReference type="Pfam" id="PF09405"/>
    </source>
</evidence>
<dbReference type="GO" id="GO:0008380">
    <property type="term" value="P:RNA splicing"/>
    <property type="evidence" value="ECO:0007669"/>
    <property type="project" value="UniProtKB-KW"/>
</dbReference>
<evidence type="ECO:0000256" key="9">
    <source>
        <dbReference type="ARBA" id="ARBA00022884"/>
    </source>
</evidence>
<evidence type="ECO:0000256" key="6">
    <source>
        <dbReference type="ARBA" id="ARBA00022664"/>
    </source>
</evidence>
<protein>
    <recommendedName>
        <fullName evidence="14">Btz domain-containing protein</fullName>
    </recommendedName>
</protein>
<keyword evidence="5" id="KW-0963">Cytoplasm</keyword>
<feature type="domain" description="Btz" evidence="14">
    <location>
        <begin position="146"/>
        <end position="282"/>
    </location>
</feature>
<evidence type="ECO:0000256" key="7">
    <source>
        <dbReference type="ARBA" id="ARBA00022816"/>
    </source>
</evidence>
<dbReference type="GO" id="GO:0000184">
    <property type="term" value="P:nuclear-transcribed mRNA catabolic process, nonsense-mediated decay"/>
    <property type="evidence" value="ECO:0007669"/>
    <property type="project" value="UniProtKB-KW"/>
</dbReference>
<sequence>MPAPTSTKAAKPSSIARAQSLQKKTRFVRRRGRANDSIYSDEEFEREARTDSESDDDRSSLDSESDSETEPASEDVPATGHPEVVIPSSTHTPQPPDSLRSRKAERGGKRPVPERTSSAPATTPSPVPPPEHSDRAESPAPSASQPHERASSTPRRTGQTARQAYQERLESDPSYVPTVGEFWGHDDRLLDKDLRSLSGWWRGRWQGRGMRGRGRFNNGFGMRGRGGFFPNTRPPVSENENAEDESADVPPVERPWTHDGFEEMKKRDERRNGMQQQQQSQRGFMRGGFRGARGGFVQARGRGFTRGGFSPASPYPRQGLPSASPRIWYAMKPERVWTKHHESFLFSDPALKPRVGQGPAFRIKLPGEQLEEIVRLPPRSWPTRSSPSPPATPGPDTTKSITVRLPPPRTDKGKAAELEPTAVEEPTTTVTELTIDDAFIITQPPPPTIIPLPEPAKSQPPSSPPFNQAPVLNDVQQIASEPPPEISPSESNGGWIEVSDVPQMEERAQPPVLPPLQTVFSPMAQPSPSFGSPYGYAPTLPPGIMLNQHGFLYEVATGRAVYLQPPPGPMYNPRSVMSSHMSMPSGTFLAPSPTPPAYGNEAPIFAPPRQNSRVEIRKPTAEDEINAKKSVSPRPAARNGPSSLRSSVTSSSASSVPRSIDPTAPVFIPPTHSQHPSQEYFPNPSQASAYAVGPAEEHRPHPPPMDVGMMGYPPYQQQQYYYPEQYGYQPYIDMPQQVVQYDVYPPDPRGASQVYY</sequence>
<keyword evidence="11" id="KW-0508">mRNA splicing</keyword>
<evidence type="ECO:0000256" key="8">
    <source>
        <dbReference type="ARBA" id="ARBA00022845"/>
    </source>
</evidence>
<evidence type="ECO:0000256" key="12">
    <source>
        <dbReference type="ARBA" id="ARBA00023242"/>
    </source>
</evidence>
<feature type="region of interest" description="Disordered" evidence="13">
    <location>
        <begin position="376"/>
        <end position="429"/>
    </location>
</feature>
<reference evidence="15 16" key="1">
    <citation type="submission" date="2019-02" db="EMBL/GenBank/DDBJ databases">
        <title>Genome sequencing of the rare red list fungi Bondarzewia mesenterica.</title>
        <authorList>
            <person name="Buettner E."/>
            <person name="Kellner H."/>
        </authorList>
    </citation>
    <scope>NUCLEOTIDE SEQUENCE [LARGE SCALE GENOMIC DNA]</scope>
    <source>
        <strain evidence="15 16">DSM 108281</strain>
    </source>
</reference>
<feature type="region of interest" description="Disordered" evidence="13">
    <location>
        <begin position="588"/>
        <end position="681"/>
    </location>
</feature>
<dbReference type="InterPro" id="IPR018545">
    <property type="entry name" value="Btz_dom"/>
</dbReference>
<dbReference type="GO" id="GO:0003729">
    <property type="term" value="F:mRNA binding"/>
    <property type="evidence" value="ECO:0007669"/>
    <property type="project" value="InterPro"/>
</dbReference>
<dbReference type="GO" id="GO:0006417">
    <property type="term" value="P:regulation of translation"/>
    <property type="evidence" value="ECO:0007669"/>
    <property type="project" value="UniProtKB-KW"/>
</dbReference>
<feature type="compositionally biased region" description="Basic residues" evidence="13">
    <location>
        <begin position="23"/>
        <end position="32"/>
    </location>
</feature>
<keyword evidence="4" id="KW-0813">Transport</keyword>
<feature type="compositionally biased region" description="Low complexity" evidence="13">
    <location>
        <begin position="377"/>
        <end position="386"/>
    </location>
</feature>
<dbReference type="GO" id="GO:0006397">
    <property type="term" value="P:mRNA processing"/>
    <property type="evidence" value="ECO:0007669"/>
    <property type="project" value="UniProtKB-KW"/>
</dbReference>
<evidence type="ECO:0000313" key="16">
    <source>
        <dbReference type="Proteomes" id="UP000310158"/>
    </source>
</evidence>
<comment type="caution">
    <text evidence="15">The sequence shown here is derived from an EMBL/GenBank/DDBJ whole genome shotgun (WGS) entry which is preliminary data.</text>
</comment>
<dbReference type="Proteomes" id="UP000310158">
    <property type="component" value="Unassembled WGS sequence"/>
</dbReference>
<keyword evidence="8" id="KW-0810">Translation regulation</keyword>
<feature type="compositionally biased region" description="Basic and acidic residues" evidence="13">
    <location>
        <begin position="612"/>
        <end position="627"/>
    </location>
</feature>
<keyword evidence="7" id="KW-0509">mRNA transport</keyword>
<keyword evidence="10" id="KW-0866">Nonsense-mediated mRNA decay</keyword>
<evidence type="ECO:0000256" key="13">
    <source>
        <dbReference type="SAM" id="MobiDB-lite"/>
    </source>
</evidence>
<feature type="compositionally biased region" description="Polar residues" evidence="13">
    <location>
        <begin position="141"/>
        <end position="163"/>
    </location>
</feature>
<evidence type="ECO:0000256" key="2">
    <source>
        <dbReference type="ARBA" id="ARBA00004496"/>
    </source>
</evidence>
<dbReference type="AlphaFoldDB" id="A0A4S4M430"/>
<keyword evidence="16" id="KW-1185">Reference proteome</keyword>
<dbReference type="Pfam" id="PF09405">
    <property type="entry name" value="Btz"/>
    <property type="match status" value="1"/>
</dbReference>
<feature type="compositionally biased region" description="Basic and acidic residues" evidence="13">
    <location>
        <begin position="255"/>
        <end position="272"/>
    </location>
</feature>
<keyword evidence="6" id="KW-0507">mRNA processing</keyword>
<comment type="similarity">
    <text evidence="3">Belongs to the CASC3 family.</text>
</comment>